<evidence type="ECO:0000313" key="3">
    <source>
        <dbReference type="Proteomes" id="UP000321201"/>
    </source>
</evidence>
<dbReference type="InterPro" id="IPR036393">
    <property type="entry name" value="AceGlu_kinase-like_sf"/>
</dbReference>
<dbReference type="RefSeq" id="WP_147799079.1">
    <property type="nucleotide sequence ID" value="NZ_VPFL01000005.1"/>
</dbReference>
<protein>
    <recommendedName>
        <fullName evidence="1">Aspartate/glutamate/uridylate kinase domain-containing protein</fullName>
    </recommendedName>
</protein>
<proteinExistence type="predicted"/>
<dbReference type="EMBL" id="VPFL01000005">
    <property type="protein sequence ID" value="TXF12587.1"/>
    <property type="molecule type" value="Genomic_DNA"/>
</dbReference>
<sequence>MWVVKLGGSLAGEAVLRDWLEMLAGYGGGQVVIVPGGGPFADQVREAQDGWRFDDGTAHRMALLAMEQYGLMLTGICPELVPADSRQELLGALRAGRVAVWLPTKMALAADEIPHSWDVTSDSLAAWLANHVSAERLVLVKPFAPAQLEVEAEEMSRRGMVDRAFPAFVRSGCFQMLVLGKQQHPALKRLLLGSVCRPIEPGFFVPRTR</sequence>
<evidence type="ECO:0000259" key="1">
    <source>
        <dbReference type="Pfam" id="PF00696"/>
    </source>
</evidence>
<dbReference type="InParanoid" id="A0A5C7EUV8"/>
<dbReference type="Gene3D" id="3.40.1160.10">
    <property type="entry name" value="Acetylglutamate kinase-like"/>
    <property type="match status" value="1"/>
</dbReference>
<feature type="domain" description="Aspartate/glutamate/uridylate kinase" evidence="1">
    <location>
        <begin position="2"/>
        <end position="141"/>
    </location>
</feature>
<reference evidence="2 3" key="1">
    <citation type="submission" date="2019-08" db="EMBL/GenBank/DDBJ databases">
        <title>Pelomicrobium methylotrophicum gen. nov., sp. nov. a moderately thermophilic, facultatively anaerobic, lithoautotrophic and methylotrophic bacterium isolated from a terrestrial mud volcano.</title>
        <authorList>
            <person name="Slobodkina G.B."/>
            <person name="Merkel A.Y."/>
            <person name="Slobodkin A.I."/>
        </authorList>
    </citation>
    <scope>NUCLEOTIDE SEQUENCE [LARGE SCALE GENOMIC DNA]</scope>
    <source>
        <strain evidence="2 3">SM250</strain>
    </source>
</reference>
<dbReference type="SUPFAM" id="SSF53633">
    <property type="entry name" value="Carbamate kinase-like"/>
    <property type="match status" value="1"/>
</dbReference>
<name>A0A5C7EUV8_9PROT</name>
<keyword evidence="3" id="KW-1185">Reference proteome</keyword>
<organism evidence="2 3">
    <name type="scientific">Pelomicrobium methylotrophicum</name>
    <dbReference type="NCBI Taxonomy" id="2602750"/>
    <lineage>
        <taxon>Bacteria</taxon>
        <taxon>Pseudomonadati</taxon>
        <taxon>Pseudomonadota</taxon>
        <taxon>Hydrogenophilia</taxon>
        <taxon>Hydrogenophilia incertae sedis</taxon>
        <taxon>Pelomicrobium</taxon>
    </lineage>
</organism>
<gene>
    <name evidence="2" type="ORF">FR698_04960</name>
</gene>
<comment type="caution">
    <text evidence="2">The sequence shown here is derived from an EMBL/GenBank/DDBJ whole genome shotgun (WGS) entry which is preliminary data.</text>
</comment>
<evidence type="ECO:0000313" key="2">
    <source>
        <dbReference type="EMBL" id="TXF12587.1"/>
    </source>
</evidence>
<dbReference type="AlphaFoldDB" id="A0A5C7EUV8"/>
<dbReference type="InterPro" id="IPR001048">
    <property type="entry name" value="Asp/Glu/Uridylate_kinase"/>
</dbReference>
<dbReference type="OrthoDB" id="8526978at2"/>
<dbReference type="Pfam" id="PF00696">
    <property type="entry name" value="AA_kinase"/>
    <property type="match status" value="1"/>
</dbReference>
<dbReference type="Proteomes" id="UP000321201">
    <property type="component" value="Unassembled WGS sequence"/>
</dbReference>
<accession>A0A5C7EUV8</accession>